<feature type="compositionally biased region" description="Basic and acidic residues" evidence="2">
    <location>
        <begin position="1578"/>
        <end position="1587"/>
    </location>
</feature>
<reference evidence="4 5" key="1">
    <citation type="submission" date="2017-09" db="EMBL/GenBank/DDBJ databases">
        <title>Genome sequencing of Besnoitia besnoiti strain Bb-Ger1.</title>
        <authorList>
            <person name="Schares G."/>
            <person name="Venepally P."/>
            <person name="Lorenzi H.A."/>
        </authorList>
    </citation>
    <scope>NUCLEOTIDE SEQUENCE [LARGE SCALE GENOMIC DNA]</scope>
    <source>
        <strain evidence="4 5">Bb-Ger1</strain>
    </source>
</reference>
<gene>
    <name evidence="4" type="ORF">BESB_061950</name>
</gene>
<dbReference type="GO" id="GO:0004601">
    <property type="term" value="F:peroxidase activity"/>
    <property type="evidence" value="ECO:0007669"/>
    <property type="project" value="InterPro"/>
</dbReference>
<feature type="compositionally biased region" description="Pro residues" evidence="2">
    <location>
        <begin position="289"/>
        <end position="300"/>
    </location>
</feature>
<feature type="compositionally biased region" description="Low complexity" evidence="2">
    <location>
        <begin position="134"/>
        <end position="147"/>
    </location>
</feature>
<feature type="region of interest" description="Disordered" evidence="2">
    <location>
        <begin position="1059"/>
        <end position="1080"/>
    </location>
</feature>
<feature type="region of interest" description="Disordered" evidence="2">
    <location>
        <begin position="985"/>
        <end position="1027"/>
    </location>
</feature>
<feature type="compositionally biased region" description="Polar residues" evidence="2">
    <location>
        <begin position="75"/>
        <end position="85"/>
    </location>
</feature>
<feature type="region of interest" description="Disordered" evidence="2">
    <location>
        <begin position="1631"/>
        <end position="1655"/>
    </location>
</feature>
<evidence type="ECO:0000256" key="1">
    <source>
        <dbReference type="SAM" id="Coils"/>
    </source>
</evidence>
<dbReference type="VEuPathDB" id="ToxoDB:BESB_061950"/>
<feature type="coiled-coil region" evidence="1">
    <location>
        <begin position="1130"/>
        <end position="1164"/>
    </location>
</feature>
<feature type="region of interest" description="Disordered" evidence="2">
    <location>
        <begin position="815"/>
        <end position="925"/>
    </location>
</feature>
<feature type="compositionally biased region" description="Low complexity" evidence="2">
    <location>
        <begin position="908"/>
        <end position="925"/>
    </location>
</feature>
<feature type="region of interest" description="Disordered" evidence="2">
    <location>
        <begin position="564"/>
        <end position="602"/>
    </location>
</feature>
<evidence type="ECO:0000313" key="4">
    <source>
        <dbReference type="EMBL" id="PFH35308.1"/>
    </source>
</evidence>
<feature type="compositionally biased region" description="Polar residues" evidence="2">
    <location>
        <begin position="234"/>
        <end position="251"/>
    </location>
</feature>
<feature type="compositionally biased region" description="Low complexity" evidence="2">
    <location>
        <begin position="86"/>
        <end position="99"/>
    </location>
</feature>
<dbReference type="GeneID" id="40311123"/>
<keyword evidence="1" id="KW-0175">Coiled coil</keyword>
<feature type="compositionally biased region" description="Basic and acidic residues" evidence="2">
    <location>
        <begin position="870"/>
        <end position="880"/>
    </location>
</feature>
<name>A0A2A9MA04_BESBE</name>
<dbReference type="InterPro" id="IPR002016">
    <property type="entry name" value="Haem_peroxidase"/>
</dbReference>
<evidence type="ECO:0000259" key="3">
    <source>
        <dbReference type="PROSITE" id="PS50873"/>
    </source>
</evidence>
<feature type="compositionally biased region" description="Low complexity" evidence="2">
    <location>
        <begin position="391"/>
        <end position="400"/>
    </location>
</feature>
<comment type="caution">
    <text evidence="4">The sequence shown here is derived from an EMBL/GenBank/DDBJ whole genome shotgun (WGS) entry which is preliminary data.</text>
</comment>
<feature type="region of interest" description="Disordered" evidence="2">
    <location>
        <begin position="287"/>
        <end position="313"/>
    </location>
</feature>
<feature type="domain" description="Plant heme peroxidase family profile" evidence="3">
    <location>
        <begin position="436"/>
        <end position="572"/>
    </location>
</feature>
<feature type="region of interest" description="Disordered" evidence="2">
    <location>
        <begin position="1485"/>
        <end position="1603"/>
    </location>
</feature>
<feature type="region of interest" description="Disordered" evidence="2">
    <location>
        <begin position="470"/>
        <end position="496"/>
    </location>
</feature>
<dbReference type="GO" id="GO:0020037">
    <property type="term" value="F:heme binding"/>
    <property type="evidence" value="ECO:0007669"/>
    <property type="project" value="InterPro"/>
</dbReference>
<feature type="region of interest" description="Disordered" evidence="2">
    <location>
        <begin position="191"/>
        <end position="275"/>
    </location>
</feature>
<dbReference type="Proteomes" id="UP000224006">
    <property type="component" value="Chromosome V"/>
</dbReference>
<dbReference type="KEGG" id="bbes:BESB_061950"/>
<evidence type="ECO:0000313" key="5">
    <source>
        <dbReference type="Proteomes" id="UP000224006"/>
    </source>
</evidence>
<feature type="region of interest" description="Disordered" evidence="2">
    <location>
        <begin position="1094"/>
        <end position="1115"/>
    </location>
</feature>
<feature type="compositionally biased region" description="Basic and acidic residues" evidence="2">
    <location>
        <begin position="1060"/>
        <end position="1080"/>
    </location>
</feature>
<sequence>MSESPVARRNHRATLVCQAAHSNSEPQCLSHDSLDVHSPPESVYCSKNCDAFSRSSLSVEASNYNGSGSPGVCSLSPSLDQSALESSTSSPLDLRSSDSGKQPFSPPRSPSLRQRTSGLVSPRFIGSHEDGCRASRVSASVRSTVSSEGPARPGLESSSRRASHSHPTYSFDAYPPEVFSRWKGRDRTGASCGLAPAAKSRGRSPAPSGLSPTSILRCGPASHAELSPSPEPRLQSSGSPTALPSPLSQPKSYAEEGSVARQTQPSYLATPEELGRRSAPRLVLASFPAIPPSASRPPLQPTERASEPQPVDEPRALIEYSTRGLSSIVVTDIGGSQLRVSPYSETLPRSAHPLVLPAPPRGASSVAACSGGSPEKTGSGTRAHRDSLHSDGGADLAAGAGVALPRGCPEERIASESELQSHSRAYSGKHVPLAAVPFCGAAGVLSGLRQGDRIRAADSSVRCFQQTLRSASASARQADPAAASRSKQTPRADKERLALIPAHRQPRGLSDVPIGRRDSMASARGGVAPPTCAGSRSLRHDAAVLRQEGIRLSQRDPTVLRSAGAGRVGAAQTAQRGTSKCRRPFDSGSLGYTMQGGGEERQRGRGFLPFSTTSGYSGTPFGAHGGQVNSGLPRGFAGSASRVKLPKWMHDYGVADPSLQTNRHSWQDTSNSLRDTSSYNSHDALLPQARPTPDLALPYREGPFVCGARAGGSDDQGGAAVCVADPSCFAPQLADAYPSSLRGVSRGSAVAPGSYPSPQSCGFACGNPSAVGFPVAHFICSNCGASAVPPHCPVCGAFIIQVDGALPPPSTAHLVNDASLRGSGSQPSLRDSARPRRGDVEDEPQGRPYAPYDLSPPRCRGAPVPRRPHKLGEDAQERPRGLSSAVLRASVTATTHTGADEPLKGEKSSPPAKQQSTSSSTSRLLSTKNLAAQVWGSPRVCALLCSFLRLPQLLVIRRCNKNLLVAAQFEMRYVLYATLQHRLREEERTERPIRSPRPKSCEPSSPCEREGERGRGLTPGGPLVRQKRNQSLPACPFNAETLTRLLQLSETELNALKSGKLPERRAADANTPRKEELRARARRFLSDRDEWLEAHRKRKPAKSLPQLSDSDKAPLERGLDEEIQLRREIQLQHEEELRRREQKLQQQERELLQKEQALWLQENQQRLQQQAVRGIPPRFSREQAAGFVGAWPYESVPPLCGAGPHSNYFEEESDQNAAPVIDYEAEPPTFRRLRHAFLKLWNYNDAQFKAALYRHAFSSFPAYSYDTAAILCRCVYQLCADATSSLPLNSILLLLTDRQSYLWRRMARLSGYLLSSFVVEGSRREFVSGASPAIQRVTPIFLGSDGFGDSPVRTADPGLHVRSRGGYGSAGRPAASSSANDALEEATSPCTLARGVRGAVLESMELKLAKLSPEFIDEFVLYGRQQVLFTQLQATEGGADRALLATTFRRFRKQAEDRYVLMDLYEWLAAALTFAQKCMKVKQMATRQASPARGRPRRTAAGGLAYESAGGTRERFTTPDEGAGSRWRSGDPRGRETPGATGATLRGRSVSRAPAAAGRSFGSDKRDSSQVVHGYCVRSREQEDAATRRKRTPGRGTEAATRSRSILRGTGTAECQRAMLGRVPFASPAQGRSVTFRGRTEARPASGPRMRSGGVSRERLVPATANCLTAKEAATLCKLLQSQGEILDEVKQILKHMAAPGSKAARGP</sequence>
<feature type="compositionally biased region" description="Polar residues" evidence="2">
    <location>
        <begin position="661"/>
        <end position="681"/>
    </location>
</feature>
<dbReference type="CDD" id="cd22249">
    <property type="entry name" value="UDM1_RNF168_RNF169-like"/>
    <property type="match status" value="1"/>
</dbReference>
<evidence type="ECO:0000256" key="2">
    <source>
        <dbReference type="SAM" id="MobiDB-lite"/>
    </source>
</evidence>
<accession>A0A2A9MA04</accession>
<dbReference type="GO" id="GO:0006979">
    <property type="term" value="P:response to oxidative stress"/>
    <property type="evidence" value="ECO:0007669"/>
    <property type="project" value="InterPro"/>
</dbReference>
<organism evidence="4 5">
    <name type="scientific">Besnoitia besnoiti</name>
    <name type="common">Apicomplexan protozoan</name>
    <dbReference type="NCBI Taxonomy" id="94643"/>
    <lineage>
        <taxon>Eukaryota</taxon>
        <taxon>Sar</taxon>
        <taxon>Alveolata</taxon>
        <taxon>Apicomplexa</taxon>
        <taxon>Conoidasida</taxon>
        <taxon>Coccidia</taxon>
        <taxon>Eucoccidiorida</taxon>
        <taxon>Eimeriorina</taxon>
        <taxon>Sarcocystidae</taxon>
        <taxon>Besnoitia</taxon>
    </lineage>
</organism>
<feature type="compositionally biased region" description="Low complexity" evidence="2">
    <location>
        <begin position="362"/>
        <end position="373"/>
    </location>
</feature>
<dbReference type="EMBL" id="NWUJ01000005">
    <property type="protein sequence ID" value="PFH35308.1"/>
    <property type="molecule type" value="Genomic_DNA"/>
</dbReference>
<feature type="region of interest" description="Disordered" evidence="2">
    <location>
        <begin position="362"/>
        <end position="400"/>
    </location>
</feature>
<feature type="compositionally biased region" description="Low complexity" evidence="2">
    <location>
        <begin position="470"/>
        <end position="486"/>
    </location>
</feature>
<feature type="region of interest" description="Disordered" evidence="2">
    <location>
        <begin position="661"/>
        <end position="693"/>
    </location>
</feature>
<dbReference type="PROSITE" id="PS50873">
    <property type="entry name" value="PEROXIDASE_4"/>
    <property type="match status" value="1"/>
</dbReference>
<feature type="region of interest" description="Disordered" evidence="2">
    <location>
        <begin position="69"/>
        <end position="174"/>
    </location>
</feature>
<feature type="compositionally biased region" description="Basic and acidic residues" evidence="2">
    <location>
        <begin position="898"/>
        <end position="907"/>
    </location>
</feature>
<protein>
    <recommendedName>
        <fullName evidence="3">Plant heme peroxidase family profile domain-containing protein</fullName>
    </recommendedName>
</protein>
<proteinExistence type="predicted"/>
<keyword evidence="5" id="KW-1185">Reference proteome</keyword>
<dbReference type="OrthoDB" id="330777at2759"/>
<dbReference type="RefSeq" id="XP_029219317.1">
    <property type="nucleotide sequence ID" value="XM_029364609.1"/>
</dbReference>